<evidence type="ECO:0008006" key="6">
    <source>
        <dbReference type="Google" id="ProtNLM"/>
    </source>
</evidence>
<dbReference type="InterPro" id="IPR051750">
    <property type="entry name" value="Trans-sulfuration_enzymes"/>
</dbReference>
<comment type="cofactor">
    <cofactor evidence="1 3">
        <name>pyridoxal 5'-phosphate</name>
        <dbReference type="ChEBI" id="CHEBI:597326"/>
    </cofactor>
</comment>
<comment type="caution">
    <text evidence="4">The sequence shown here is derived from an EMBL/GenBank/DDBJ whole genome shotgun (WGS) entry which is preliminary data.</text>
</comment>
<dbReference type="InterPro" id="IPR015422">
    <property type="entry name" value="PyrdxlP-dep_Trfase_small"/>
</dbReference>
<sequence length="500" mass="55683">MDALRHFPLGARFPDSPHAVVSSLPTMADVRGYEEKEPRVIDALRSGYPRFVVHEFVQRLIDFYLQQESLSSRTAVLVPSRRSADDLLGWLGRGFSKLEVDPSVYLIFCDASEGQRAHELQKFVQHTGCGISSRQAEDLLMQHGVMDARFEEETLSGNAQVAVDRELAGLIGCRESDVLVCSSGMNAFYAGFRAVQEFNQSRGRTAWVQLGWLYLDSGKILEQFLEDGETLECIYDVRDADEVFKRIESLGDSLGTVVVEYPSNPLIQACDLRRIAELVHRLGGVMMVDPTIASVYNVDVLPHADLLVSSLTKYASIEGDIMIGALAVNPDSAFYGDLVLRTSSFYMPPYKRDLSRLAYEMSRAPEIIARMNENAARLCGFLRKHPAIKKVFAAGSEEPMNAATKTDVPGGVVITVEFVGDMAKFYDAVNIMKGPSFGTRYTLLCPFMYLAHYDLVTTEEGRAWLRSIGIDPDLIRISVGEEDYEAIENTFREALDASMV</sequence>
<dbReference type="RefSeq" id="WP_110131474.1">
    <property type="nucleotide sequence ID" value="NZ_QHJQ01000007.1"/>
</dbReference>
<dbReference type="SUPFAM" id="SSF53383">
    <property type="entry name" value="PLP-dependent transferases"/>
    <property type="match status" value="1"/>
</dbReference>
<dbReference type="Gene3D" id="3.90.1150.10">
    <property type="entry name" value="Aspartate Aminotransferase, domain 1"/>
    <property type="match status" value="1"/>
</dbReference>
<dbReference type="EMBL" id="QHJQ01000007">
    <property type="protein sequence ID" value="PXA03778.1"/>
    <property type="molecule type" value="Genomic_DNA"/>
</dbReference>
<accession>A0A317ZIQ2</accession>
<reference evidence="4 5" key="1">
    <citation type="submission" date="2018-05" db="EMBL/GenBank/DDBJ databases">
        <title>Coraliomargarita sinensis sp. nov., isolated from a marine solar saltern.</title>
        <authorList>
            <person name="Zhou L.Y."/>
        </authorList>
    </citation>
    <scope>NUCLEOTIDE SEQUENCE [LARGE SCALE GENOMIC DNA]</scope>
    <source>
        <strain evidence="4 5">WN38</strain>
    </source>
</reference>
<dbReference type="PANTHER" id="PTHR42699:SF1">
    <property type="entry name" value="CYSTATHIONINE GAMMA-SYNTHASE-RELATED"/>
    <property type="match status" value="1"/>
</dbReference>
<dbReference type="PANTHER" id="PTHR42699">
    <property type="match status" value="1"/>
</dbReference>
<evidence type="ECO:0000256" key="3">
    <source>
        <dbReference type="RuleBase" id="RU362118"/>
    </source>
</evidence>
<dbReference type="Proteomes" id="UP000247099">
    <property type="component" value="Unassembled WGS sequence"/>
</dbReference>
<evidence type="ECO:0000313" key="4">
    <source>
        <dbReference type="EMBL" id="PXA03778.1"/>
    </source>
</evidence>
<dbReference type="InterPro" id="IPR015424">
    <property type="entry name" value="PyrdxlP-dep_Trfase"/>
</dbReference>
<evidence type="ECO:0000313" key="5">
    <source>
        <dbReference type="Proteomes" id="UP000247099"/>
    </source>
</evidence>
<dbReference type="GO" id="GO:0003962">
    <property type="term" value="F:cystathionine gamma-synthase activity"/>
    <property type="evidence" value="ECO:0007669"/>
    <property type="project" value="TreeGrafter"/>
</dbReference>
<comment type="similarity">
    <text evidence="3">Belongs to the trans-sulfuration enzymes family.</text>
</comment>
<dbReference type="Pfam" id="PF01053">
    <property type="entry name" value="Cys_Met_Meta_PP"/>
    <property type="match status" value="1"/>
</dbReference>
<dbReference type="InParanoid" id="A0A317ZIQ2"/>
<dbReference type="GO" id="GO:0030170">
    <property type="term" value="F:pyridoxal phosphate binding"/>
    <property type="evidence" value="ECO:0007669"/>
    <property type="project" value="InterPro"/>
</dbReference>
<evidence type="ECO:0000256" key="1">
    <source>
        <dbReference type="ARBA" id="ARBA00001933"/>
    </source>
</evidence>
<keyword evidence="5" id="KW-1185">Reference proteome</keyword>
<dbReference type="InterPro" id="IPR000277">
    <property type="entry name" value="Cys/Met-Metab_PyrdxlP-dep_enz"/>
</dbReference>
<gene>
    <name evidence="4" type="ORF">DDZ13_10855</name>
</gene>
<dbReference type="AlphaFoldDB" id="A0A317ZIQ2"/>
<organism evidence="4 5">
    <name type="scientific">Coraliomargarita sinensis</name>
    <dbReference type="NCBI Taxonomy" id="2174842"/>
    <lineage>
        <taxon>Bacteria</taxon>
        <taxon>Pseudomonadati</taxon>
        <taxon>Verrucomicrobiota</taxon>
        <taxon>Opitutia</taxon>
        <taxon>Puniceicoccales</taxon>
        <taxon>Coraliomargaritaceae</taxon>
        <taxon>Coraliomargarita</taxon>
    </lineage>
</organism>
<name>A0A317ZIQ2_9BACT</name>
<dbReference type="Gene3D" id="3.40.640.10">
    <property type="entry name" value="Type I PLP-dependent aspartate aminotransferase-like (Major domain)"/>
    <property type="match status" value="1"/>
</dbReference>
<dbReference type="GO" id="GO:0019346">
    <property type="term" value="P:transsulfuration"/>
    <property type="evidence" value="ECO:0007669"/>
    <property type="project" value="InterPro"/>
</dbReference>
<dbReference type="OrthoDB" id="262490at2"/>
<keyword evidence="2 3" id="KW-0663">Pyridoxal phosphate</keyword>
<protein>
    <recommendedName>
        <fullName evidence="6">Cystathionine gamma-synthase</fullName>
    </recommendedName>
</protein>
<proteinExistence type="inferred from homology"/>
<dbReference type="InterPro" id="IPR015421">
    <property type="entry name" value="PyrdxlP-dep_Trfase_major"/>
</dbReference>
<evidence type="ECO:0000256" key="2">
    <source>
        <dbReference type="ARBA" id="ARBA00022898"/>
    </source>
</evidence>